<dbReference type="PROSITE" id="PS51891">
    <property type="entry name" value="CENP_V_GFA"/>
    <property type="match status" value="1"/>
</dbReference>
<keyword evidence="2" id="KW-0479">Metal-binding</keyword>
<proteinExistence type="inferred from homology"/>
<evidence type="ECO:0000256" key="2">
    <source>
        <dbReference type="ARBA" id="ARBA00022723"/>
    </source>
</evidence>
<evidence type="ECO:0000256" key="3">
    <source>
        <dbReference type="ARBA" id="ARBA00022833"/>
    </source>
</evidence>
<reference evidence="6 7" key="1">
    <citation type="submission" date="2020-08" db="EMBL/GenBank/DDBJ databases">
        <title>Genomic Encyclopedia of Type Strains, Phase IV (KMG-IV): sequencing the most valuable type-strain genomes for metagenomic binning, comparative biology and taxonomic classification.</title>
        <authorList>
            <person name="Goeker M."/>
        </authorList>
    </citation>
    <scope>NUCLEOTIDE SEQUENCE [LARGE SCALE GENOMIC DNA]</scope>
    <source>
        <strain evidence="6 7">DSM 26189</strain>
    </source>
</reference>
<dbReference type="Pfam" id="PF04828">
    <property type="entry name" value="GFA"/>
    <property type="match status" value="1"/>
</dbReference>
<organism evidence="6 7">
    <name type="scientific">Sphingobium jiangsuense</name>
    <dbReference type="NCBI Taxonomy" id="870476"/>
    <lineage>
        <taxon>Bacteria</taxon>
        <taxon>Pseudomonadati</taxon>
        <taxon>Pseudomonadota</taxon>
        <taxon>Alphaproteobacteria</taxon>
        <taxon>Sphingomonadales</taxon>
        <taxon>Sphingomonadaceae</taxon>
        <taxon>Sphingobium</taxon>
    </lineage>
</organism>
<comment type="caution">
    <text evidence="6">The sequence shown here is derived from an EMBL/GenBank/DDBJ whole genome shotgun (WGS) entry which is preliminary data.</text>
</comment>
<accession>A0A7W6FNH3</accession>
<keyword evidence="3" id="KW-0862">Zinc</keyword>
<dbReference type="AlphaFoldDB" id="A0A7W6FNH3"/>
<comment type="similarity">
    <text evidence="1">Belongs to the Gfa family.</text>
</comment>
<dbReference type="SUPFAM" id="SSF51316">
    <property type="entry name" value="Mss4-like"/>
    <property type="match status" value="1"/>
</dbReference>
<evidence type="ECO:0000256" key="1">
    <source>
        <dbReference type="ARBA" id="ARBA00005495"/>
    </source>
</evidence>
<feature type="domain" description="CENP-V/GFA" evidence="5">
    <location>
        <begin position="6"/>
        <end position="125"/>
    </location>
</feature>
<dbReference type="RefSeq" id="WP_188070291.1">
    <property type="nucleotide sequence ID" value="NZ_BSPS01000026.1"/>
</dbReference>
<dbReference type="GO" id="GO:0046872">
    <property type="term" value="F:metal ion binding"/>
    <property type="evidence" value="ECO:0007669"/>
    <property type="project" value="UniProtKB-KW"/>
</dbReference>
<evidence type="ECO:0000256" key="4">
    <source>
        <dbReference type="ARBA" id="ARBA00023239"/>
    </source>
</evidence>
<dbReference type="PANTHER" id="PTHR33337">
    <property type="entry name" value="GFA DOMAIN-CONTAINING PROTEIN"/>
    <property type="match status" value="1"/>
</dbReference>
<dbReference type="Proteomes" id="UP000571950">
    <property type="component" value="Unassembled WGS sequence"/>
</dbReference>
<evidence type="ECO:0000313" key="6">
    <source>
        <dbReference type="EMBL" id="MBB3924750.1"/>
    </source>
</evidence>
<dbReference type="PANTHER" id="PTHR33337:SF33">
    <property type="entry name" value="CENP-V_GFA DOMAIN-CONTAINING PROTEIN"/>
    <property type="match status" value="1"/>
</dbReference>
<dbReference type="InterPro" id="IPR006913">
    <property type="entry name" value="CENP-V/GFA"/>
</dbReference>
<evidence type="ECO:0000259" key="5">
    <source>
        <dbReference type="PROSITE" id="PS51891"/>
    </source>
</evidence>
<sequence length="162" mass="17104">MSDTAREGGCACGQVRYRVSAAPIFVNQCHCSLCRRQSGSAFAVNLFVETEEVALLSGEVTESSVPTGSGAEQAIVRCRACGTALWSHYGGLGRGMSAVRAGTLDDPGGVTPDAAIYVATRLPWVPLPEGVPAFEAFYRPSELLPPDRYARLKAVLQGNGRA</sequence>
<dbReference type="EMBL" id="JACIDT010000001">
    <property type="protein sequence ID" value="MBB3924750.1"/>
    <property type="molecule type" value="Genomic_DNA"/>
</dbReference>
<gene>
    <name evidence="6" type="ORF">GGR43_000444</name>
</gene>
<evidence type="ECO:0000313" key="7">
    <source>
        <dbReference type="Proteomes" id="UP000571950"/>
    </source>
</evidence>
<keyword evidence="4" id="KW-0456">Lyase</keyword>
<name>A0A7W6FNH3_9SPHN</name>
<keyword evidence="7" id="KW-1185">Reference proteome</keyword>
<dbReference type="Gene3D" id="3.90.1590.10">
    <property type="entry name" value="glutathione-dependent formaldehyde- activating enzyme (gfa)"/>
    <property type="match status" value="1"/>
</dbReference>
<dbReference type="GO" id="GO:0016846">
    <property type="term" value="F:carbon-sulfur lyase activity"/>
    <property type="evidence" value="ECO:0007669"/>
    <property type="project" value="InterPro"/>
</dbReference>
<protein>
    <recommendedName>
        <fullName evidence="5">CENP-V/GFA domain-containing protein</fullName>
    </recommendedName>
</protein>
<dbReference type="InterPro" id="IPR011057">
    <property type="entry name" value="Mss4-like_sf"/>
</dbReference>